<dbReference type="InterPro" id="IPR036665">
    <property type="entry name" value="PTS_IIA_glucitol/sorbitol_sf"/>
</dbReference>
<dbReference type="STRING" id="81857.IV38_GL001450"/>
<dbReference type="Proteomes" id="UP000051751">
    <property type="component" value="Unassembled WGS sequence"/>
</dbReference>
<dbReference type="SUPFAM" id="SSF141530">
    <property type="entry name" value="PTSIIA/GutA-like"/>
    <property type="match status" value="1"/>
</dbReference>
<dbReference type="AlphaFoldDB" id="A0A0R2FIG8"/>
<dbReference type="GO" id="GO:0005737">
    <property type="term" value="C:cytoplasm"/>
    <property type="evidence" value="ECO:0007669"/>
    <property type="project" value="InterPro"/>
</dbReference>
<protein>
    <submittedName>
        <fullName evidence="2">Uncharacterized protein</fullName>
    </submittedName>
</protein>
<dbReference type="GO" id="GO:0009401">
    <property type="term" value="P:phosphoenolpyruvate-dependent sugar phosphotransferase system"/>
    <property type="evidence" value="ECO:0007669"/>
    <property type="project" value="InterPro"/>
</dbReference>
<dbReference type="EMBL" id="JQAZ01000003">
    <property type="protein sequence ID" value="KRN31950.1"/>
    <property type="molecule type" value="Genomic_DNA"/>
</dbReference>
<dbReference type="Gene3D" id="2.40.33.40">
    <property type="entry name" value="Phosphotransferase system, glucitol/sorbitol-specific IIA component"/>
    <property type="match status" value="1"/>
</dbReference>
<dbReference type="Proteomes" id="UP000051645">
    <property type="component" value="Unassembled WGS sequence"/>
</dbReference>
<dbReference type="PATRIC" id="fig|81857.3.peg.1459"/>
<evidence type="ECO:0000256" key="1">
    <source>
        <dbReference type="PROSITE-ProRule" id="PRU00420"/>
    </source>
</evidence>
<dbReference type="GO" id="GO:0016301">
    <property type="term" value="F:kinase activity"/>
    <property type="evidence" value="ECO:0007669"/>
    <property type="project" value="TreeGrafter"/>
</dbReference>
<dbReference type="EMBL" id="JQAT01000003">
    <property type="protein sequence ID" value="KRN28449.1"/>
    <property type="molecule type" value="Genomic_DNA"/>
</dbReference>
<accession>A0A0R2FIG8</accession>
<evidence type="ECO:0000313" key="3">
    <source>
        <dbReference type="EMBL" id="KRN31950.1"/>
    </source>
</evidence>
<comment type="caution">
    <text evidence="1">Lacks conserved residue(s) required for the propagation of feature annotation.</text>
</comment>
<comment type="caution">
    <text evidence="2">The sequence shown here is derived from an EMBL/GenBank/DDBJ whole genome shotgun (WGS) entry which is preliminary data.</text>
</comment>
<evidence type="ECO:0000313" key="5">
    <source>
        <dbReference type="Proteomes" id="UP000051751"/>
    </source>
</evidence>
<dbReference type="Pfam" id="PF03829">
    <property type="entry name" value="PTSIIA_gutA"/>
    <property type="match status" value="1"/>
</dbReference>
<dbReference type="PROSITE" id="PS51097">
    <property type="entry name" value="PTS_EIIA_TYPE_5"/>
    <property type="match status" value="1"/>
</dbReference>
<reference evidence="4 5" key="1">
    <citation type="journal article" date="2015" name="Genome Announc.">
        <title>Expanding the biotechnology potential of lactobacilli through comparative genomics of 213 strains and associated genera.</title>
        <authorList>
            <person name="Sun Z."/>
            <person name="Harris H.M."/>
            <person name="McCann A."/>
            <person name="Guo C."/>
            <person name="Argimon S."/>
            <person name="Zhang W."/>
            <person name="Yang X."/>
            <person name="Jeffery I.B."/>
            <person name="Cooney J.C."/>
            <person name="Kagawa T.F."/>
            <person name="Liu W."/>
            <person name="Song Y."/>
            <person name="Salvetti E."/>
            <person name="Wrobel A."/>
            <person name="Rasinkangas P."/>
            <person name="Parkhill J."/>
            <person name="Rea M.C."/>
            <person name="O'Sullivan O."/>
            <person name="Ritari J."/>
            <person name="Douillard F.P."/>
            <person name="Paul Ross R."/>
            <person name="Yang R."/>
            <person name="Briner A.E."/>
            <person name="Felis G.E."/>
            <person name="de Vos W.M."/>
            <person name="Barrangou R."/>
            <person name="Klaenhammer T.R."/>
            <person name="Caufield P.W."/>
            <person name="Cui Y."/>
            <person name="Zhang H."/>
            <person name="O'Toole P.W."/>
        </authorList>
    </citation>
    <scope>NUCLEOTIDE SEQUENCE [LARGE SCALE GENOMIC DNA]</scope>
    <source>
        <strain evidence="2 5">ATCC BAA-66</strain>
        <strain evidence="3 4">DSM 13344</strain>
    </source>
</reference>
<dbReference type="OrthoDB" id="7065254at2"/>
<dbReference type="PANTHER" id="PTHR40398">
    <property type="entry name" value="PTS SYSTEM GLUCITOL/SORBITOL-SPECIFIC EIIA COMPONENT"/>
    <property type="match status" value="1"/>
</dbReference>
<proteinExistence type="predicted"/>
<keyword evidence="4" id="KW-1185">Reference proteome</keyword>
<evidence type="ECO:0000313" key="2">
    <source>
        <dbReference type="EMBL" id="KRN28449.1"/>
    </source>
</evidence>
<dbReference type="RefSeq" id="WP_057769406.1">
    <property type="nucleotide sequence ID" value="NZ_JQAT01000003.1"/>
</dbReference>
<organism evidence="2 5">
    <name type="scientific">Lactobacillus selangorensis</name>
    <dbReference type="NCBI Taxonomy" id="81857"/>
    <lineage>
        <taxon>Bacteria</taxon>
        <taxon>Bacillati</taxon>
        <taxon>Bacillota</taxon>
        <taxon>Bacilli</taxon>
        <taxon>Lactobacillales</taxon>
        <taxon>Lactobacillaceae</taxon>
        <taxon>Lactobacillus</taxon>
    </lineage>
</organism>
<gene>
    <name evidence="2" type="ORF">IV38_GL001450</name>
    <name evidence="3" type="ORF">IV40_GL001237</name>
</gene>
<dbReference type="InterPro" id="IPR004716">
    <property type="entry name" value="PTS_IIA_glucitol/sorbitol-sp"/>
</dbReference>
<evidence type="ECO:0000313" key="4">
    <source>
        <dbReference type="Proteomes" id="UP000051645"/>
    </source>
</evidence>
<dbReference type="PANTHER" id="PTHR40398:SF1">
    <property type="entry name" value="PTS SYSTEM GLUCITOL_SORBITOL-SPECIFIC EIIA COMPONENT"/>
    <property type="match status" value="1"/>
</dbReference>
<sequence>MTEITSRVTAVGPQAFSGEAPLIILFDNSATAALKEVAVIQQFDGDSEKNVQLQVGDQLTLKGQVYPIVWMGSLVNANLESIGHATLVFQAAPIESDQALQNGIYLGAGPLPTLQVDDKITYTHLD</sequence>
<name>A0A0R2FIG8_9LACO</name>
<dbReference type="GO" id="GO:0008982">
    <property type="term" value="F:protein-N(PI)-phosphohistidine-sugar phosphotransferase activity"/>
    <property type="evidence" value="ECO:0007669"/>
    <property type="project" value="InterPro"/>
</dbReference>